<dbReference type="InterPro" id="IPR011011">
    <property type="entry name" value="Znf_FYVE_PHD"/>
</dbReference>
<evidence type="ECO:0000256" key="1">
    <source>
        <dbReference type="ARBA" id="ARBA00022723"/>
    </source>
</evidence>
<dbReference type="SMART" id="SM00064">
    <property type="entry name" value="FYVE"/>
    <property type="match status" value="1"/>
</dbReference>
<dbReference type="PROSITE" id="PS00028">
    <property type="entry name" value="ZINC_FINGER_C2H2_1"/>
    <property type="match status" value="1"/>
</dbReference>
<dbReference type="InterPro" id="IPR052727">
    <property type="entry name" value="Rab4/Rab5_effector"/>
</dbReference>
<dbReference type="InterPro" id="IPR000306">
    <property type="entry name" value="Znf_FYVE"/>
</dbReference>
<sequence>MADLDDGQVMEGYICPNCMKMFNTPELLLKHFENEHSTETDILKSLQGLFGYAKKKILNERSPENSNGSSSASSKKYSVHYYEQNWPVQDIGASRNHTQRFKTLRDDRYERFSHEINKLIIRLDKLLTNMPIDPIKKKNHEQAIVPWLDGKDVPRCPNCSRSFNFAKRQHHCRLCGCIMCHDCSFFLPLNKARQILVEPELGESQLSASANSDLNLRVCSYCLQLLESREVLKESRNSRPLICDLYDALMGKKQEASKLRAMYLEMIDSLLAGETMYYASDAQALRVKLVRLAENIDTISNKVTTLSSASGAQQASDSPMTMSQRLHKSIRQASTNFIRTHLLTLPNVPSDERLAELREERRLAEEARQREEAIRELRGREENFNVETHHGRHSVSKENNVSLLEAWSPAGTKSVSSQDPLVQQITNIKQFIKEARMAHRYNEVASLENHLKELQEEYFRRQQEQQTEVNDSGLVTVDSS</sequence>
<dbReference type="OrthoDB" id="166134at2759"/>
<feature type="domain" description="C2H2-type" evidence="6">
    <location>
        <begin position="13"/>
        <end position="41"/>
    </location>
</feature>
<evidence type="ECO:0000256" key="3">
    <source>
        <dbReference type="ARBA" id="ARBA00022833"/>
    </source>
</evidence>
<dbReference type="Gene3D" id="3.30.40.10">
    <property type="entry name" value="Zinc/RING finger domain, C3HC4 (zinc finger)"/>
    <property type="match status" value="1"/>
</dbReference>
<organism evidence="8 9">
    <name type="scientific">Diaphorina citri</name>
    <name type="common">Asian citrus psyllid</name>
    <dbReference type="NCBI Taxonomy" id="121845"/>
    <lineage>
        <taxon>Eukaryota</taxon>
        <taxon>Metazoa</taxon>
        <taxon>Ecdysozoa</taxon>
        <taxon>Arthropoda</taxon>
        <taxon>Hexapoda</taxon>
        <taxon>Insecta</taxon>
        <taxon>Pterygota</taxon>
        <taxon>Neoptera</taxon>
        <taxon>Paraneoptera</taxon>
        <taxon>Hemiptera</taxon>
        <taxon>Sternorrhyncha</taxon>
        <taxon>Psylloidea</taxon>
        <taxon>Psyllidae</taxon>
        <taxon>Diaphorininae</taxon>
        <taxon>Diaphorina</taxon>
    </lineage>
</organism>
<keyword evidence="3" id="KW-0862">Zinc</keyword>
<dbReference type="GeneID" id="103514038"/>
<dbReference type="CTD" id="34110"/>
<dbReference type="SUPFAM" id="SSF140125">
    <property type="entry name" value="Rabenosyn-5 Rab-binding domain-like"/>
    <property type="match status" value="1"/>
</dbReference>
<dbReference type="PANTHER" id="PTHR13510:SF44">
    <property type="entry name" value="RABENOSYN-5"/>
    <property type="match status" value="1"/>
</dbReference>
<dbReference type="PANTHER" id="PTHR13510">
    <property type="entry name" value="FYVE-FINGER-CONTAINING RAB5 EFFECTOR PROTEIN RABENOSYN-5-RELATED"/>
    <property type="match status" value="1"/>
</dbReference>
<dbReference type="PROSITE" id="PS50178">
    <property type="entry name" value="ZF_FYVE"/>
    <property type="match status" value="1"/>
</dbReference>
<dbReference type="KEGG" id="dci:103514038"/>
<keyword evidence="5" id="KW-0175">Coiled coil</keyword>
<dbReference type="GO" id="GO:0008270">
    <property type="term" value="F:zinc ion binding"/>
    <property type="evidence" value="ECO:0007669"/>
    <property type="project" value="UniProtKB-KW"/>
</dbReference>
<dbReference type="InterPro" id="IPR013087">
    <property type="entry name" value="Znf_C2H2_type"/>
</dbReference>
<dbReference type="InterPro" id="IPR013083">
    <property type="entry name" value="Znf_RING/FYVE/PHD"/>
</dbReference>
<gene>
    <name evidence="9" type="primary">LOC103514038</name>
</gene>
<evidence type="ECO:0000313" key="8">
    <source>
        <dbReference type="Proteomes" id="UP000079169"/>
    </source>
</evidence>
<feature type="domain" description="FYVE-type" evidence="7">
    <location>
        <begin position="150"/>
        <end position="227"/>
    </location>
</feature>
<evidence type="ECO:0000259" key="6">
    <source>
        <dbReference type="PROSITE" id="PS50157"/>
    </source>
</evidence>
<dbReference type="InterPro" id="IPR021565">
    <property type="entry name" value="Rbsn_Rab-bd"/>
</dbReference>
<dbReference type="PROSITE" id="PS50157">
    <property type="entry name" value="ZINC_FINGER_C2H2_2"/>
    <property type="match status" value="1"/>
</dbReference>
<evidence type="ECO:0000313" key="9">
    <source>
        <dbReference type="RefSeq" id="XP_008477126.1"/>
    </source>
</evidence>
<keyword evidence="2 4" id="KW-0863">Zinc-finger</keyword>
<feature type="coiled-coil region" evidence="5">
    <location>
        <begin position="354"/>
        <end position="383"/>
    </location>
</feature>
<dbReference type="Gene3D" id="4.10.860.20">
    <property type="entry name" value="Rabenosyn, Rab binding domain"/>
    <property type="match status" value="1"/>
</dbReference>
<dbReference type="InterPro" id="IPR017455">
    <property type="entry name" value="Znf_FYVE-rel"/>
</dbReference>
<name>A0A1S3D9C4_DIACI</name>
<accession>A0A1S3D9C4</accession>
<reference evidence="9" key="1">
    <citation type="submission" date="2025-08" db="UniProtKB">
        <authorList>
            <consortium name="RefSeq"/>
        </authorList>
    </citation>
    <scope>IDENTIFICATION</scope>
</reference>
<dbReference type="OMA" id="HFEANHA"/>
<dbReference type="PaxDb" id="121845-A0A1S3D9C4"/>
<protein>
    <submittedName>
        <fullName evidence="9">Rabenosyn-5</fullName>
    </submittedName>
</protein>
<keyword evidence="8" id="KW-1185">Reference proteome</keyword>
<dbReference type="RefSeq" id="XP_008477126.1">
    <property type="nucleotide sequence ID" value="XM_008478904.3"/>
</dbReference>
<dbReference type="CDD" id="cd15716">
    <property type="entry name" value="FYVE_RBNS5"/>
    <property type="match status" value="1"/>
</dbReference>
<dbReference type="InterPro" id="IPR036531">
    <property type="entry name" value="Rbsn_Rab-bd_sf"/>
</dbReference>
<evidence type="ECO:0000256" key="4">
    <source>
        <dbReference type="PROSITE-ProRule" id="PRU00042"/>
    </source>
</evidence>
<dbReference type="Proteomes" id="UP000079169">
    <property type="component" value="Unplaced"/>
</dbReference>
<evidence type="ECO:0000256" key="2">
    <source>
        <dbReference type="ARBA" id="ARBA00022771"/>
    </source>
</evidence>
<dbReference type="Pfam" id="PF11464">
    <property type="entry name" value="Rbsn"/>
    <property type="match status" value="1"/>
</dbReference>
<feature type="coiled-coil region" evidence="5">
    <location>
        <begin position="437"/>
        <end position="464"/>
    </location>
</feature>
<keyword evidence="1" id="KW-0479">Metal-binding</keyword>
<evidence type="ECO:0000256" key="5">
    <source>
        <dbReference type="SAM" id="Coils"/>
    </source>
</evidence>
<proteinExistence type="predicted"/>
<dbReference type="Pfam" id="PF01363">
    <property type="entry name" value="FYVE"/>
    <property type="match status" value="1"/>
</dbReference>
<dbReference type="SUPFAM" id="SSF57903">
    <property type="entry name" value="FYVE/PHD zinc finger"/>
    <property type="match status" value="1"/>
</dbReference>
<evidence type="ECO:0000259" key="7">
    <source>
        <dbReference type="PROSITE" id="PS50178"/>
    </source>
</evidence>
<dbReference type="STRING" id="121845.A0A1S3D9C4"/>
<dbReference type="AlphaFoldDB" id="A0A1S3D9C4"/>